<dbReference type="PRINTS" id="PR00419">
    <property type="entry name" value="ADXRDTASE"/>
</dbReference>
<dbReference type="SUPFAM" id="SSF51905">
    <property type="entry name" value="FAD/NAD(P)-binding domain"/>
    <property type="match status" value="1"/>
</dbReference>
<dbReference type="Pfam" id="PF01593">
    <property type="entry name" value="Amino_oxidase"/>
    <property type="match status" value="1"/>
</dbReference>
<dbReference type="GO" id="GO:0008767">
    <property type="term" value="F:UDP-galactopyranose mutase activity"/>
    <property type="evidence" value="ECO:0007669"/>
    <property type="project" value="TreeGrafter"/>
</dbReference>
<reference evidence="3 4" key="1">
    <citation type="submission" date="2016-06" db="EMBL/GenBank/DDBJ databases">
        <authorList>
            <person name="Kjaerup R.B."/>
            <person name="Dalgaard T.S."/>
            <person name="Juul-Madsen H.R."/>
        </authorList>
    </citation>
    <scope>NUCLEOTIDE SEQUENCE [LARGE SCALE GENOMIC DNA]</scope>
    <source>
        <strain evidence="3 4">DSM 45577</strain>
    </source>
</reference>
<dbReference type="PANTHER" id="PTHR21197">
    <property type="entry name" value="UDP-GALACTOPYRANOSE MUTASE"/>
    <property type="match status" value="1"/>
</dbReference>
<dbReference type="InterPro" id="IPR036188">
    <property type="entry name" value="FAD/NAD-bd_sf"/>
</dbReference>
<evidence type="ECO:0000313" key="4">
    <source>
        <dbReference type="Proteomes" id="UP000198937"/>
    </source>
</evidence>
<dbReference type="AlphaFoldDB" id="A0A1C6V1H3"/>
<dbReference type="PANTHER" id="PTHR21197:SF0">
    <property type="entry name" value="UDP-GALACTOPYRANOSE MUTASE"/>
    <property type="match status" value="1"/>
</dbReference>
<feature type="domain" description="Amine oxidase" evidence="2">
    <location>
        <begin position="19"/>
        <end position="382"/>
    </location>
</feature>
<accession>A0A1C6V1H3</accession>
<proteinExistence type="predicted"/>
<dbReference type="NCBIfam" id="NF005547">
    <property type="entry name" value="PRK07208.1-3"/>
    <property type="match status" value="1"/>
</dbReference>
<dbReference type="STRING" id="683228.GA0070617_4262"/>
<evidence type="ECO:0000313" key="3">
    <source>
        <dbReference type="EMBL" id="SCL60017.1"/>
    </source>
</evidence>
<evidence type="ECO:0000256" key="1">
    <source>
        <dbReference type="SAM" id="MobiDB-lite"/>
    </source>
</evidence>
<dbReference type="NCBIfam" id="NF005548">
    <property type="entry name" value="PRK07208.1-4"/>
    <property type="match status" value="1"/>
</dbReference>
<name>A0A1C6V1H3_9ACTN</name>
<dbReference type="InterPro" id="IPR002937">
    <property type="entry name" value="Amino_oxidase"/>
</dbReference>
<gene>
    <name evidence="3" type="ORF">GA0070617_4262</name>
</gene>
<evidence type="ECO:0000259" key="2">
    <source>
        <dbReference type="Pfam" id="PF01593"/>
    </source>
</evidence>
<feature type="region of interest" description="Disordered" evidence="1">
    <location>
        <begin position="470"/>
        <end position="500"/>
    </location>
</feature>
<dbReference type="EMBL" id="FMIA01000002">
    <property type="protein sequence ID" value="SCL60017.1"/>
    <property type="molecule type" value="Genomic_DNA"/>
</dbReference>
<dbReference type="Gene3D" id="3.50.50.60">
    <property type="entry name" value="FAD/NAD(P)-binding domain"/>
    <property type="match status" value="1"/>
</dbReference>
<keyword evidence="4" id="KW-1185">Reference proteome</keyword>
<dbReference type="Proteomes" id="UP000198937">
    <property type="component" value="Unassembled WGS sequence"/>
</dbReference>
<dbReference type="GO" id="GO:0016491">
    <property type="term" value="F:oxidoreductase activity"/>
    <property type="evidence" value="ECO:0007669"/>
    <property type="project" value="InterPro"/>
</dbReference>
<protein>
    <submittedName>
        <fullName evidence="3">UDP-galactopyranose mutase</fullName>
    </submittedName>
</protein>
<dbReference type="GO" id="GO:0005829">
    <property type="term" value="C:cytosol"/>
    <property type="evidence" value="ECO:0007669"/>
    <property type="project" value="TreeGrafter"/>
</dbReference>
<sequence>MMNLVMAQQHTVVIGAGPAGLTAAYELTRRDASVEVVESDDVVGGISRTVERDGWRFDIGGHRFFTKVPQVAALWHEILAAEDFLLRPRMSRIHYRGRLFDYPLKAGNALRNLGVVEATRCVGSYLWSRLRPPADQSHFEGWVSARFGARLYRMFFKTYTEKVWGIPATELQADWAAQRIKNLSLAGAVRNALLPSRDRTAITSLIEEFEYPKYGPGMMWERCAELVTRAGGRVTLNAPAQTVHRAGGRAVAVTVTDATGTRRIAADHVVSSMPISALVRAMDPPAPEPVRAAADALRYRDFLTVALVVPSTAGFPDNWIYVHTPGVRVGRIQNFGSWSPYLVRDGFTCLGLEYFVNVGDELWSADDDALVALGTAELARLGLVDPEAVSAGYVVRMPKAYPVYDEGYEQAVETIRRWLAEAVPNVYPVGRNGMHRYNNQDHSMLTAMLTVSNILDGTAHDVWTVNVEESYHEESGHEQTGAGQHGTGRAAPVLPHRAAA</sequence>
<organism evidence="3 4">
    <name type="scientific">Micromonospora yangpuensis</name>
    <dbReference type="NCBI Taxonomy" id="683228"/>
    <lineage>
        <taxon>Bacteria</taxon>
        <taxon>Bacillati</taxon>
        <taxon>Actinomycetota</taxon>
        <taxon>Actinomycetes</taxon>
        <taxon>Micromonosporales</taxon>
        <taxon>Micromonosporaceae</taxon>
        <taxon>Micromonospora</taxon>
    </lineage>
</organism>
<dbReference type="NCBIfam" id="NF005545">
    <property type="entry name" value="PRK07208.1-1"/>
    <property type="match status" value="1"/>
</dbReference>
<dbReference type="GO" id="GO:0050660">
    <property type="term" value="F:flavin adenine dinucleotide binding"/>
    <property type="evidence" value="ECO:0007669"/>
    <property type="project" value="TreeGrafter"/>
</dbReference>